<sequence length="34" mass="3895">MSNHAEKGSKIVQAGRRKALIAKNNQGFYFIFLR</sequence>
<dbReference type="EMBL" id="JACHCA010000009">
    <property type="protein sequence ID" value="MBB6129397.1"/>
    <property type="molecule type" value="Genomic_DNA"/>
</dbReference>
<accession>A0A841JEP7</accession>
<gene>
    <name evidence="1" type="ORF">HDF22_003523</name>
</gene>
<evidence type="ECO:0000313" key="1">
    <source>
        <dbReference type="EMBL" id="MBB6129397.1"/>
    </source>
</evidence>
<dbReference type="AlphaFoldDB" id="A0A841JEP7"/>
<protein>
    <submittedName>
        <fullName evidence="1">Uncharacterized protein</fullName>
    </submittedName>
</protein>
<proteinExistence type="predicted"/>
<comment type="caution">
    <text evidence="1">The sequence shown here is derived from an EMBL/GenBank/DDBJ whole genome shotgun (WGS) entry which is preliminary data.</text>
</comment>
<dbReference type="Proteomes" id="UP000548326">
    <property type="component" value="Unassembled WGS sequence"/>
</dbReference>
<evidence type="ECO:0000313" key="2">
    <source>
        <dbReference type="Proteomes" id="UP000548326"/>
    </source>
</evidence>
<reference evidence="1 2" key="1">
    <citation type="submission" date="2020-08" db="EMBL/GenBank/DDBJ databases">
        <title>Genomic Encyclopedia of Type Strains, Phase IV (KMG-V): Genome sequencing to study the core and pangenomes of soil and plant-associated prokaryotes.</title>
        <authorList>
            <person name="Whitman W."/>
        </authorList>
    </citation>
    <scope>NUCLEOTIDE SEQUENCE [LARGE SCALE GENOMIC DNA]</scope>
    <source>
        <strain evidence="1 2">MP601</strain>
    </source>
</reference>
<organism evidence="1 2">
    <name type="scientific">Mucilaginibacter lappiensis</name>
    <dbReference type="NCBI Taxonomy" id="354630"/>
    <lineage>
        <taxon>Bacteria</taxon>
        <taxon>Pseudomonadati</taxon>
        <taxon>Bacteroidota</taxon>
        <taxon>Sphingobacteriia</taxon>
        <taxon>Sphingobacteriales</taxon>
        <taxon>Sphingobacteriaceae</taxon>
        <taxon>Mucilaginibacter</taxon>
    </lineage>
</organism>
<name>A0A841JEP7_9SPHI</name>